<evidence type="ECO:0000313" key="11">
    <source>
        <dbReference type="Proteomes" id="UP000232323"/>
    </source>
</evidence>
<dbReference type="GO" id="GO:0006508">
    <property type="term" value="P:proteolysis"/>
    <property type="evidence" value="ECO:0007669"/>
    <property type="project" value="UniProtKB-KW"/>
</dbReference>
<organism evidence="10 11">
    <name type="scientific">Chlamydomonas eustigma</name>
    <dbReference type="NCBI Taxonomy" id="1157962"/>
    <lineage>
        <taxon>Eukaryota</taxon>
        <taxon>Viridiplantae</taxon>
        <taxon>Chlorophyta</taxon>
        <taxon>core chlorophytes</taxon>
        <taxon>Chlorophyceae</taxon>
        <taxon>CS clade</taxon>
        <taxon>Chlamydomonadales</taxon>
        <taxon>Chlamydomonadaceae</taxon>
        <taxon>Chlamydomonas</taxon>
    </lineage>
</organism>
<dbReference type="SUPFAM" id="SSF46934">
    <property type="entry name" value="UBA-like"/>
    <property type="match status" value="1"/>
</dbReference>
<feature type="transmembrane region" description="Helical" evidence="8">
    <location>
        <begin position="42"/>
        <end position="64"/>
    </location>
</feature>
<feature type="transmembrane region" description="Helical" evidence="8">
    <location>
        <begin position="105"/>
        <end position="122"/>
    </location>
</feature>
<dbReference type="Pfam" id="PF00627">
    <property type="entry name" value="UBA"/>
    <property type="match status" value="1"/>
</dbReference>
<proteinExistence type="inferred from homology"/>
<accession>A0A250XRK3</accession>
<keyword evidence="3" id="KW-0645">Protease</keyword>
<dbReference type="Gene3D" id="1.20.1540.10">
    <property type="entry name" value="Rhomboid-like"/>
    <property type="match status" value="1"/>
</dbReference>
<dbReference type="GO" id="GO:0004252">
    <property type="term" value="F:serine-type endopeptidase activity"/>
    <property type="evidence" value="ECO:0007669"/>
    <property type="project" value="TreeGrafter"/>
</dbReference>
<comment type="subcellular location">
    <subcellularLocation>
        <location evidence="1">Membrane</location>
        <topology evidence="1">Multi-pass membrane protein</topology>
    </subcellularLocation>
</comment>
<dbReference type="Proteomes" id="UP000232323">
    <property type="component" value="Unassembled WGS sequence"/>
</dbReference>
<evidence type="ECO:0000256" key="7">
    <source>
        <dbReference type="SAM" id="MobiDB-lite"/>
    </source>
</evidence>
<name>A0A250XRK3_9CHLO</name>
<dbReference type="OrthoDB" id="272778at2759"/>
<keyword evidence="5 8" id="KW-1133">Transmembrane helix</keyword>
<dbReference type="EMBL" id="BEGY01000186">
    <property type="protein sequence ID" value="GAX85707.1"/>
    <property type="molecule type" value="Genomic_DNA"/>
</dbReference>
<dbReference type="Gene3D" id="1.10.8.10">
    <property type="entry name" value="DNA helicase RuvA subunit, C-terminal domain"/>
    <property type="match status" value="1"/>
</dbReference>
<evidence type="ECO:0000256" key="4">
    <source>
        <dbReference type="ARBA" id="ARBA00022692"/>
    </source>
</evidence>
<keyword evidence="6 8" id="KW-0472">Membrane</keyword>
<evidence type="ECO:0000256" key="2">
    <source>
        <dbReference type="ARBA" id="ARBA00009045"/>
    </source>
</evidence>
<evidence type="ECO:0000256" key="5">
    <source>
        <dbReference type="ARBA" id="ARBA00022989"/>
    </source>
</evidence>
<protein>
    <recommendedName>
        <fullName evidence="9">UBA domain-containing protein</fullName>
    </recommendedName>
</protein>
<reference evidence="10 11" key="1">
    <citation type="submission" date="2017-08" db="EMBL/GenBank/DDBJ databases">
        <title>Acidophilic green algal genome provides insights into adaptation to an acidic environment.</title>
        <authorList>
            <person name="Hirooka S."/>
            <person name="Hirose Y."/>
            <person name="Kanesaki Y."/>
            <person name="Higuchi S."/>
            <person name="Fujiwara T."/>
            <person name="Onuma R."/>
            <person name="Era A."/>
            <person name="Ohbayashi R."/>
            <person name="Uzuka A."/>
            <person name="Nozaki H."/>
            <person name="Yoshikawa H."/>
            <person name="Miyagishima S.Y."/>
        </authorList>
    </citation>
    <scope>NUCLEOTIDE SEQUENCE [LARGE SCALE GENOMIC DNA]</scope>
    <source>
        <strain evidence="10 11">NIES-2499</strain>
    </source>
</reference>
<evidence type="ECO:0000256" key="1">
    <source>
        <dbReference type="ARBA" id="ARBA00004141"/>
    </source>
</evidence>
<dbReference type="InterPro" id="IPR015940">
    <property type="entry name" value="UBA"/>
</dbReference>
<comment type="caution">
    <text evidence="10">The sequence shown here is derived from an EMBL/GenBank/DDBJ whole genome shotgun (WGS) entry which is preliminary data.</text>
</comment>
<dbReference type="STRING" id="1157962.A0A250XRK3"/>
<evidence type="ECO:0000256" key="3">
    <source>
        <dbReference type="ARBA" id="ARBA00022670"/>
    </source>
</evidence>
<feature type="transmembrane region" description="Helical" evidence="8">
    <location>
        <begin position="142"/>
        <end position="172"/>
    </location>
</feature>
<dbReference type="AlphaFoldDB" id="A0A250XRK3"/>
<dbReference type="SMART" id="SM00165">
    <property type="entry name" value="UBA"/>
    <property type="match status" value="1"/>
</dbReference>
<feature type="transmembrane region" description="Helical" evidence="8">
    <location>
        <begin position="76"/>
        <end position="93"/>
    </location>
</feature>
<dbReference type="PANTHER" id="PTHR43066:SF1">
    <property type="entry name" value="RHOMBOID PROTEIN 2"/>
    <property type="match status" value="1"/>
</dbReference>
<dbReference type="SUPFAM" id="SSF144091">
    <property type="entry name" value="Rhomboid-like"/>
    <property type="match status" value="1"/>
</dbReference>
<dbReference type="PROSITE" id="PS50030">
    <property type="entry name" value="UBA"/>
    <property type="match status" value="1"/>
</dbReference>
<dbReference type="InterPro" id="IPR009060">
    <property type="entry name" value="UBA-like_sf"/>
</dbReference>
<feature type="domain" description="UBA" evidence="9">
    <location>
        <begin position="256"/>
        <end position="295"/>
    </location>
</feature>
<evidence type="ECO:0000313" key="10">
    <source>
        <dbReference type="EMBL" id="GAX85707.1"/>
    </source>
</evidence>
<gene>
    <name evidence="10" type="ORF">CEUSTIGMA_g13121.t1</name>
</gene>
<keyword evidence="3" id="KW-0378">Hydrolase</keyword>
<dbReference type="InterPro" id="IPR035952">
    <property type="entry name" value="Rhomboid-like_sf"/>
</dbReference>
<keyword evidence="4 8" id="KW-0812">Transmembrane</keyword>
<evidence type="ECO:0000259" key="9">
    <source>
        <dbReference type="PROSITE" id="PS50030"/>
    </source>
</evidence>
<sequence length="295" mass="31744">MAHGLENASFTKVFLIATVGGSIITQAFRASRRPGLALGATLSRLFVFKNSGELFVGAFLLYYFRILERQYGTAKFGAFAVVVTGISTLIHLIASRFSAIQEPPCGPYGLIFACLVQFVYSVPASNKFTVLGLKLNDKAFTYLAALHLMFSGGLSSLTAAAGGVLAGLLYRLDFLGIKRIRMPKAVNRLFERTFGSWLQAGPGQAQNFVSSSSATGRPGHPVGASHARVDTSGHQGGSASQVDRRDNTSQQQQLVHLSEEALSRLIEMGFDRQRAVRALQLSNNDVDAAIGLLIQ</sequence>
<keyword evidence="11" id="KW-1185">Reference proteome</keyword>
<dbReference type="GO" id="GO:0016020">
    <property type="term" value="C:membrane"/>
    <property type="evidence" value="ECO:0007669"/>
    <property type="project" value="UniProtKB-SubCell"/>
</dbReference>
<evidence type="ECO:0000256" key="6">
    <source>
        <dbReference type="ARBA" id="ARBA00023136"/>
    </source>
</evidence>
<comment type="similarity">
    <text evidence="2">Belongs to the peptidase S54 family.</text>
</comment>
<dbReference type="PANTHER" id="PTHR43066">
    <property type="entry name" value="RHOMBOID-RELATED PROTEIN"/>
    <property type="match status" value="1"/>
</dbReference>
<feature type="region of interest" description="Disordered" evidence="7">
    <location>
        <begin position="208"/>
        <end position="251"/>
    </location>
</feature>
<evidence type="ECO:0000256" key="8">
    <source>
        <dbReference type="SAM" id="Phobius"/>
    </source>
</evidence>
<feature type="transmembrane region" description="Helical" evidence="8">
    <location>
        <begin position="12"/>
        <end position="30"/>
    </location>
</feature>